<dbReference type="EMBL" id="JAACJP010000007">
    <property type="protein sequence ID" value="KAF5383126.1"/>
    <property type="molecule type" value="Genomic_DNA"/>
</dbReference>
<dbReference type="AlphaFoldDB" id="A0A8H5HH88"/>
<sequence length="113" mass="12053">MLLFYPYIKLILMFTMQNIASLTAAEAQVVTNDVQSFVPEVGHALAVIVLKHAAFPAGSLALAGQTLRAIDKSAQTFGDALIKNAKPNVLNQATAIKADLIAKFRIAEAAFPV</sequence>
<name>A0A8H5HH88_9AGAR</name>
<dbReference type="OrthoDB" id="10516092at2759"/>
<protein>
    <submittedName>
        <fullName evidence="2">Uncharacterized protein</fullName>
    </submittedName>
</protein>
<feature type="chain" id="PRO_5034782627" evidence="1">
    <location>
        <begin position="28"/>
        <end position="113"/>
    </location>
</feature>
<comment type="caution">
    <text evidence="2">The sequence shown here is derived from an EMBL/GenBank/DDBJ whole genome shotgun (WGS) entry which is preliminary data.</text>
</comment>
<accession>A0A8H5HH88</accession>
<reference evidence="2 3" key="1">
    <citation type="journal article" date="2020" name="ISME J.">
        <title>Uncovering the hidden diversity of litter-decomposition mechanisms in mushroom-forming fungi.</title>
        <authorList>
            <person name="Floudas D."/>
            <person name="Bentzer J."/>
            <person name="Ahren D."/>
            <person name="Johansson T."/>
            <person name="Persson P."/>
            <person name="Tunlid A."/>
        </authorList>
    </citation>
    <scope>NUCLEOTIDE SEQUENCE [LARGE SCALE GENOMIC DNA]</scope>
    <source>
        <strain evidence="2 3">CBS 661.87</strain>
    </source>
</reference>
<evidence type="ECO:0000313" key="3">
    <source>
        <dbReference type="Proteomes" id="UP000565441"/>
    </source>
</evidence>
<dbReference type="Proteomes" id="UP000565441">
    <property type="component" value="Unassembled WGS sequence"/>
</dbReference>
<organism evidence="2 3">
    <name type="scientific">Tricholomella constricta</name>
    <dbReference type="NCBI Taxonomy" id="117010"/>
    <lineage>
        <taxon>Eukaryota</taxon>
        <taxon>Fungi</taxon>
        <taxon>Dikarya</taxon>
        <taxon>Basidiomycota</taxon>
        <taxon>Agaricomycotina</taxon>
        <taxon>Agaricomycetes</taxon>
        <taxon>Agaricomycetidae</taxon>
        <taxon>Agaricales</taxon>
        <taxon>Tricholomatineae</taxon>
        <taxon>Lyophyllaceae</taxon>
        <taxon>Tricholomella</taxon>
    </lineage>
</organism>
<keyword evidence="3" id="KW-1185">Reference proteome</keyword>
<evidence type="ECO:0000313" key="2">
    <source>
        <dbReference type="EMBL" id="KAF5383126.1"/>
    </source>
</evidence>
<gene>
    <name evidence="2" type="ORF">D9615_004815</name>
</gene>
<proteinExistence type="predicted"/>
<feature type="signal peptide" evidence="1">
    <location>
        <begin position="1"/>
        <end position="27"/>
    </location>
</feature>
<keyword evidence="1" id="KW-0732">Signal</keyword>
<evidence type="ECO:0000256" key="1">
    <source>
        <dbReference type="SAM" id="SignalP"/>
    </source>
</evidence>